<keyword evidence="4 10" id="KW-0145">Chemotaxis</keyword>
<organism evidence="13 14">
    <name type="scientific">Salipiger mucosus DSM 16094</name>
    <dbReference type="NCBI Taxonomy" id="1123237"/>
    <lineage>
        <taxon>Bacteria</taxon>
        <taxon>Pseudomonadati</taxon>
        <taxon>Pseudomonadota</taxon>
        <taxon>Alphaproteobacteria</taxon>
        <taxon>Rhodobacterales</taxon>
        <taxon>Roseobacteraceae</taxon>
        <taxon>Salipiger</taxon>
    </lineage>
</organism>
<dbReference type="Pfam" id="PF01052">
    <property type="entry name" value="FliMN_C"/>
    <property type="match status" value="1"/>
</dbReference>
<dbReference type="eggNOG" id="COG1868">
    <property type="taxonomic scope" value="Bacteria"/>
</dbReference>
<dbReference type="InterPro" id="IPR036429">
    <property type="entry name" value="SpoA-like_sf"/>
</dbReference>
<dbReference type="Proteomes" id="UP000015347">
    <property type="component" value="Unassembled WGS sequence"/>
</dbReference>
<dbReference type="Gene3D" id="2.30.330.10">
    <property type="entry name" value="SpoA-like"/>
    <property type="match status" value="1"/>
</dbReference>
<keyword evidence="3 10" id="KW-1003">Cell membrane</keyword>
<dbReference type="GO" id="GO:0050918">
    <property type="term" value="P:positive chemotaxis"/>
    <property type="evidence" value="ECO:0007669"/>
    <property type="project" value="TreeGrafter"/>
</dbReference>
<dbReference type="AlphaFoldDB" id="S9QEL5"/>
<dbReference type="GO" id="GO:0009425">
    <property type="term" value="C:bacterial-type flagellum basal body"/>
    <property type="evidence" value="ECO:0007669"/>
    <property type="project" value="UniProtKB-SubCell"/>
</dbReference>
<dbReference type="SUPFAM" id="SSF101801">
    <property type="entry name" value="Surface presentation of antigens (SPOA)"/>
    <property type="match status" value="1"/>
</dbReference>
<comment type="subcellular location">
    <subcellularLocation>
        <location evidence="10">Cell inner membrane</location>
        <topology evidence="10">Peripheral membrane protein</topology>
    </subcellularLocation>
    <subcellularLocation>
        <location evidence="10">Bacterial flagellum basal body</location>
    </subcellularLocation>
</comment>
<evidence type="ECO:0000256" key="7">
    <source>
        <dbReference type="ARBA" id="ARBA00023136"/>
    </source>
</evidence>
<evidence type="ECO:0000256" key="1">
    <source>
        <dbReference type="ARBA" id="ARBA00011049"/>
    </source>
</evidence>
<dbReference type="GO" id="GO:0003774">
    <property type="term" value="F:cytoskeletal motor activity"/>
    <property type="evidence" value="ECO:0007669"/>
    <property type="project" value="InterPro"/>
</dbReference>
<keyword evidence="14" id="KW-1185">Reference proteome</keyword>
<keyword evidence="6 10" id="KW-0283">Flagellar rotation</keyword>
<dbReference type="Pfam" id="PF02154">
    <property type="entry name" value="FliM"/>
    <property type="match status" value="1"/>
</dbReference>
<feature type="compositionally biased region" description="Polar residues" evidence="11">
    <location>
        <begin position="11"/>
        <end position="21"/>
    </location>
</feature>
<keyword evidence="8 10" id="KW-0975">Bacterial flagellum</keyword>
<evidence type="ECO:0000256" key="9">
    <source>
        <dbReference type="ARBA" id="ARBA00025044"/>
    </source>
</evidence>
<dbReference type="InterPro" id="IPR001689">
    <property type="entry name" value="Flag_FliM"/>
</dbReference>
<feature type="domain" description="Flagellar motor switch protein FliN-like C-terminal" evidence="12">
    <location>
        <begin position="275"/>
        <end position="345"/>
    </location>
</feature>
<dbReference type="PRINTS" id="PR00955">
    <property type="entry name" value="FLGMOTORFLIM"/>
</dbReference>
<dbReference type="PANTHER" id="PTHR30034:SF3">
    <property type="entry name" value="FLAGELLAR MOTOR SWITCH PROTEIN FLIM"/>
    <property type="match status" value="1"/>
</dbReference>
<name>S9QEL5_9RHOB</name>
<comment type="caution">
    <text evidence="13">The sequence shown here is derived from an EMBL/GenBank/DDBJ whole genome shotgun (WGS) entry which is preliminary data.</text>
</comment>
<dbReference type="SUPFAM" id="SSF103039">
    <property type="entry name" value="CheC-like"/>
    <property type="match status" value="1"/>
</dbReference>
<dbReference type="EMBL" id="APVH01000042">
    <property type="protein sequence ID" value="EPX78008.1"/>
    <property type="molecule type" value="Genomic_DNA"/>
</dbReference>
<keyword evidence="5 10" id="KW-0997">Cell inner membrane</keyword>
<evidence type="ECO:0000259" key="12">
    <source>
        <dbReference type="Pfam" id="PF01052"/>
    </source>
</evidence>
<feature type="compositionally biased region" description="Acidic residues" evidence="11">
    <location>
        <begin position="22"/>
        <end position="34"/>
    </location>
</feature>
<dbReference type="Gene3D" id="3.40.1550.10">
    <property type="entry name" value="CheC-like"/>
    <property type="match status" value="1"/>
</dbReference>
<dbReference type="InterPro" id="IPR028976">
    <property type="entry name" value="CheC-like_sf"/>
</dbReference>
<gene>
    <name evidence="13" type="ORF">Salmuc_03330</name>
</gene>
<dbReference type="CDD" id="cd17908">
    <property type="entry name" value="FliM"/>
    <property type="match status" value="1"/>
</dbReference>
<comment type="function">
    <text evidence="9 10">FliM is one of three proteins (FliG, FliN, FliM) that forms the rotor-mounted switch complex (C ring), located at the base of the basal body. This complex interacts with the CheY and CheZ chemotaxis proteins, in addition to contacting components of the motor that determine the direction of flagellar rotation.</text>
</comment>
<keyword evidence="13" id="KW-0969">Cilium</keyword>
<dbReference type="PIRSF" id="PIRSF002888">
    <property type="entry name" value="FliM"/>
    <property type="match status" value="1"/>
</dbReference>
<feature type="region of interest" description="Disordered" evidence="11">
    <location>
        <begin position="1"/>
        <end position="48"/>
    </location>
</feature>
<evidence type="ECO:0000256" key="10">
    <source>
        <dbReference type="PIRNR" id="PIRNR002888"/>
    </source>
</evidence>
<evidence type="ECO:0000313" key="13">
    <source>
        <dbReference type="EMBL" id="EPX78008.1"/>
    </source>
</evidence>
<dbReference type="PANTHER" id="PTHR30034">
    <property type="entry name" value="FLAGELLAR MOTOR SWITCH PROTEIN FLIM"/>
    <property type="match status" value="1"/>
</dbReference>
<dbReference type="STRING" id="1123237.Salmuc_03330"/>
<dbReference type="GO" id="GO:0071978">
    <property type="term" value="P:bacterial-type flagellum-dependent swarming motility"/>
    <property type="evidence" value="ECO:0007669"/>
    <property type="project" value="TreeGrafter"/>
</dbReference>
<accession>S9QEL5</accession>
<evidence type="ECO:0000256" key="5">
    <source>
        <dbReference type="ARBA" id="ARBA00022519"/>
    </source>
</evidence>
<evidence type="ECO:0000256" key="3">
    <source>
        <dbReference type="ARBA" id="ARBA00022475"/>
    </source>
</evidence>
<protein>
    <recommendedName>
        <fullName evidence="2 10">Flagellar motor switch protein FliM</fullName>
    </recommendedName>
</protein>
<evidence type="ECO:0000256" key="11">
    <source>
        <dbReference type="SAM" id="MobiDB-lite"/>
    </source>
</evidence>
<evidence type="ECO:0000256" key="6">
    <source>
        <dbReference type="ARBA" id="ARBA00022779"/>
    </source>
</evidence>
<keyword evidence="13" id="KW-0282">Flagellum</keyword>
<evidence type="ECO:0000313" key="14">
    <source>
        <dbReference type="Proteomes" id="UP000015347"/>
    </source>
</evidence>
<evidence type="ECO:0000256" key="2">
    <source>
        <dbReference type="ARBA" id="ARBA00021898"/>
    </source>
</evidence>
<comment type="similarity">
    <text evidence="1 10">Belongs to the FliM family.</text>
</comment>
<sequence length="359" mass="39992">MKKTMAEQQDAENTPEQTDPNQDAEDTVSEDGAEELQQSDIDDMMGTNPQAKEQTFSTFEEQIIHMSMLNFEKLPMLDVIFERMVVELNSSLKAYTAANVDVSISSIRYMSCGEAISSIPVPGLLPVVRANPWDGNLLMGVDARLLYAALEIKLGGRHSDPAPTEGRNFTFIEQTLGKSLSRVFLNDLKNAFSQLVSVEFDIERTETNPQFANIGQPNAPAIHVQLDVELDKRKGKVDFVIPYLTIEPVRKLLTTVFYGENIAGDPAWREHIRAEIEHSHVDVRAILHQMKMPMEDVLGMKTGSTIELNVEPDQPATVLCAGNPLAMGDLGRRRNGMMALQVTETLYSKEKLADALDRD</sequence>
<proteinExistence type="inferred from homology"/>
<keyword evidence="7 10" id="KW-0472">Membrane</keyword>
<dbReference type="InterPro" id="IPR001543">
    <property type="entry name" value="FliN-like_C"/>
</dbReference>
<evidence type="ECO:0000256" key="8">
    <source>
        <dbReference type="ARBA" id="ARBA00023143"/>
    </source>
</evidence>
<evidence type="ECO:0000256" key="4">
    <source>
        <dbReference type="ARBA" id="ARBA00022500"/>
    </source>
</evidence>
<dbReference type="GO" id="GO:0005886">
    <property type="term" value="C:plasma membrane"/>
    <property type="evidence" value="ECO:0007669"/>
    <property type="project" value="UniProtKB-SubCell"/>
</dbReference>
<reference evidence="14" key="1">
    <citation type="journal article" date="2014" name="Stand. Genomic Sci.">
        <title>Genome sequence of the exopolysaccharide-producing Salipiger mucosus type strain (DSM 16094(T)), a moderately halophilic member of the Roseobacter clade.</title>
        <authorList>
            <person name="Riedel T."/>
            <person name="Spring S."/>
            <person name="Fiebig A."/>
            <person name="Petersen J."/>
            <person name="Kyrpides N.C."/>
            <person name="Goker M."/>
            <person name="Klenk H.P."/>
        </authorList>
    </citation>
    <scope>NUCLEOTIDE SEQUENCE [LARGE SCALE GENOMIC DNA]</scope>
    <source>
        <strain evidence="14">DSM 16094</strain>
    </source>
</reference>
<dbReference type="HOGENOM" id="CLU_052646_2_0_5"/>
<keyword evidence="13" id="KW-0966">Cell projection</keyword>